<accession>A0A6C0EL95</accession>
<dbReference type="InterPro" id="IPR036898">
    <property type="entry name" value="RNA_pol_Rpb7-like_N_sf"/>
</dbReference>
<name>A0A6C0EL95_9ZZZZ</name>
<proteinExistence type="predicted"/>
<organism evidence="3">
    <name type="scientific">viral metagenome</name>
    <dbReference type="NCBI Taxonomy" id="1070528"/>
    <lineage>
        <taxon>unclassified sequences</taxon>
        <taxon>metagenomes</taxon>
        <taxon>organismal metagenomes</taxon>
    </lineage>
</organism>
<keyword evidence="1" id="KW-0240">DNA-directed RNA polymerase</keyword>
<protein>
    <submittedName>
        <fullName evidence="3">Uncharacterized protein</fullName>
    </submittedName>
</protein>
<sequence>MWSDLHNLDSKTSHMDPVFERRELTRSVHINAPNLQRNIHVSLLAQLRMKYEGVCIPEGFVQRRSITIVEHSLGRVNFIKGGLDYVVKFQADICMPHPGQTFHAEVTLRSKIGIHAELAPMKVLLPRDLHLGNDGFEDVKEKQQVEFKVVGCRFQQGDDSIVVLGTLTSVINPQVEKIVEGTTEAVEPMIGAPTGETSEKRVVTVPAEIAKVADPVRRKKLAKPPAA</sequence>
<evidence type="ECO:0000313" key="3">
    <source>
        <dbReference type="EMBL" id="QHT29964.1"/>
    </source>
</evidence>
<dbReference type="EMBL" id="MN738888">
    <property type="protein sequence ID" value="QHT29964.1"/>
    <property type="molecule type" value="Genomic_DNA"/>
</dbReference>
<dbReference type="AlphaFoldDB" id="A0A6C0EL95"/>
<reference evidence="3" key="1">
    <citation type="journal article" date="2020" name="Nature">
        <title>Giant virus diversity and host interactions through global metagenomics.</title>
        <authorList>
            <person name="Schulz F."/>
            <person name="Roux S."/>
            <person name="Paez-Espino D."/>
            <person name="Jungbluth S."/>
            <person name="Walsh D.A."/>
            <person name="Denef V.J."/>
            <person name="McMahon K.D."/>
            <person name="Konstantinidis K.T."/>
            <person name="Eloe-Fadrosh E.A."/>
            <person name="Kyrpides N.C."/>
            <person name="Woyke T."/>
        </authorList>
    </citation>
    <scope>NUCLEOTIDE SEQUENCE</scope>
    <source>
        <strain evidence="3">GVMAG-M-3300009068-25</strain>
    </source>
</reference>
<keyword evidence="2" id="KW-0804">Transcription</keyword>
<evidence type="ECO:0000256" key="1">
    <source>
        <dbReference type="ARBA" id="ARBA00022478"/>
    </source>
</evidence>
<dbReference type="Gene3D" id="3.30.1490.120">
    <property type="entry name" value="RNA polymerase Rpb7-like, N-terminal domain"/>
    <property type="match status" value="1"/>
</dbReference>
<evidence type="ECO:0000256" key="2">
    <source>
        <dbReference type="ARBA" id="ARBA00023163"/>
    </source>
</evidence>
<dbReference type="GO" id="GO:0000428">
    <property type="term" value="C:DNA-directed RNA polymerase complex"/>
    <property type="evidence" value="ECO:0007669"/>
    <property type="project" value="UniProtKB-KW"/>
</dbReference>